<gene>
    <name evidence="4" type="ORF">AYO28_04465</name>
</gene>
<organism evidence="4 5">
    <name type="scientific">Pseudomonas putida</name>
    <name type="common">Arthrobacter siderocapsulatus</name>
    <dbReference type="NCBI Taxonomy" id="303"/>
    <lineage>
        <taxon>Bacteria</taxon>
        <taxon>Pseudomonadati</taxon>
        <taxon>Pseudomonadota</taxon>
        <taxon>Gammaproteobacteria</taxon>
        <taxon>Pseudomonadales</taxon>
        <taxon>Pseudomonadaceae</taxon>
        <taxon>Pseudomonas</taxon>
    </lineage>
</organism>
<dbReference type="SUPFAM" id="SSF53756">
    <property type="entry name" value="UDP-Glycosyltransferase/glycogen phosphorylase"/>
    <property type="match status" value="1"/>
</dbReference>
<dbReference type="RefSeq" id="WP_064304942.1">
    <property type="nucleotide sequence ID" value="NZ_LUCV01000058.1"/>
</dbReference>
<proteinExistence type="predicted"/>
<evidence type="ECO:0000259" key="3">
    <source>
        <dbReference type="Pfam" id="PF13439"/>
    </source>
</evidence>
<dbReference type="CDD" id="cd03809">
    <property type="entry name" value="GT4_MtfB-like"/>
    <property type="match status" value="1"/>
</dbReference>
<evidence type="ECO:0000313" key="5">
    <source>
        <dbReference type="Proteomes" id="UP000077752"/>
    </source>
</evidence>
<feature type="domain" description="Glycosyl transferase family 1" evidence="2">
    <location>
        <begin position="189"/>
        <end position="347"/>
    </location>
</feature>
<sequence length="375" mass="42237">MNIVINAFSARLGGGQTYLINLLRHIPDRAGLKIIILAPEGLKLPEHPAITRHYPEWPVENPLTRTLWEKLLLPAYLRKVKADILFCPGGVVAGSVPQGCKVVTMFRNMIPFDKRVLGYIPFGLQRVRNWLLYRAMLRSMSEADLTIFISDYARSVIEGLTKIPNPVTIPHGIGKEFREVDANVARPQRLTKESYILYVSRFDVYKHHHEVVSAYASLPDSYQKQFRLVLIGESDLPGAERVHELIRNRGLVDRVSILGAVPYLELPAYYRHAELVVFASSCENCPNILLESLGAGRPVLSSNVMPMPEFAAEAAEYFSPFDPDDIARAMVRVLSDEEHSRRLAEAAVVQANKFDWANTAKSTWLTIFKSVDNAQ</sequence>
<protein>
    <recommendedName>
        <fullName evidence="6">Glycosyltransferase family 1 protein</fullName>
    </recommendedName>
</protein>
<dbReference type="GO" id="GO:0009103">
    <property type="term" value="P:lipopolysaccharide biosynthetic process"/>
    <property type="evidence" value="ECO:0007669"/>
    <property type="project" value="TreeGrafter"/>
</dbReference>
<dbReference type="GO" id="GO:0016757">
    <property type="term" value="F:glycosyltransferase activity"/>
    <property type="evidence" value="ECO:0007669"/>
    <property type="project" value="InterPro"/>
</dbReference>
<evidence type="ECO:0000259" key="2">
    <source>
        <dbReference type="Pfam" id="PF00534"/>
    </source>
</evidence>
<dbReference type="AlphaFoldDB" id="A0A177SB22"/>
<evidence type="ECO:0000313" key="4">
    <source>
        <dbReference type="EMBL" id="OAI83818.1"/>
    </source>
</evidence>
<dbReference type="InterPro" id="IPR028098">
    <property type="entry name" value="Glyco_trans_4-like_N"/>
</dbReference>
<dbReference type="PANTHER" id="PTHR46401:SF2">
    <property type="entry name" value="GLYCOSYLTRANSFERASE WBBK-RELATED"/>
    <property type="match status" value="1"/>
</dbReference>
<reference evidence="4 5" key="1">
    <citation type="submission" date="2016-03" db="EMBL/GenBank/DDBJ databases">
        <title>Draft Genome Assembly of Pseudomonas putida strain CBF10-2.</title>
        <authorList>
            <person name="Iyer R.S."/>
            <person name="Damania A."/>
        </authorList>
    </citation>
    <scope>NUCLEOTIDE SEQUENCE [LARGE SCALE GENOMIC DNA]</scope>
    <source>
        <strain evidence="4 5">CBF10-2</strain>
    </source>
</reference>
<dbReference type="EMBL" id="LUCV01000058">
    <property type="protein sequence ID" value="OAI83818.1"/>
    <property type="molecule type" value="Genomic_DNA"/>
</dbReference>
<accession>A0A177SB22</accession>
<dbReference type="InterPro" id="IPR001296">
    <property type="entry name" value="Glyco_trans_1"/>
</dbReference>
<comment type="caution">
    <text evidence="4">The sequence shown here is derived from an EMBL/GenBank/DDBJ whole genome shotgun (WGS) entry which is preliminary data.</text>
</comment>
<evidence type="ECO:0000256" key="1">
    <source>
        <dbReference type="ARBA" id="ARBA00022679"/>
    </source>
</evidence>
<dbReference type="PANTHER" id="PTHR46401">
    <property type="entry name" value="GLYCOSYLTRANSFERASE WBBK-RELATED"/>
    <property type="match status" value="1"/>
</dbReference>
<name>A0A177SB22_PSEPU</name>
<dbReference type="Pfam" id="PF00534">
    <property type="entry name" value="Glycos_transf_1"/>
    <property type="match status" value="1"/>
</dbReference>
<feature type="domain" description="Glycosyltransferase subfamily 4-like N-terminal" evidence="3">
    <location>
        <begin position="13"/>
        <end position="173"/>
    </location>
</feature>
<dbReference type="Gene3D" id="3.40.50.2000">
    <property type="entry name" value="Glycogen Phosphorylase B"/>
    <property type="match status" value="2"/>
</dbReference>
<dbReference type="Proteomes" id="UP000077752">
    <property type="component" value="Unassembled WGS sequence"/>
</dbReference>
<keyword evidence="1" id="KW-0808">Transferase</keyword>
<dbReference type="Pfam" id="PF13439">
    <property type="entry name" value="Glyco_transf_4"/>
    <property type="match status" value="1"/>
</dbReference>
<evidence type="ECO:0008006" key="6">
    <source>
        <dbReference type="Google" id="ProtNLM"/>
    </source>
</evidence>